<organism evidence="12 13">
    <name type="scientific">Allobranchiibius huperziae</name>
    <dbReference type="NCBI Taxonomy" id="1874116"/>
    <lineage>
        <taxon>Bacteria</taxon>
        <taxon>Bacillati</taxon>
        <taxon>Actinomycetota</taxon>
        <taxon>Actinomycetes</taxon>
        <taxon>Micrococcales</taxon>
        <taxon>Dermacoccaceae</taxon>
        <taxon>Allobranchiibius</taxon>
    </lineage>
</organism>
<keyword evidence="3" id="KW-0285">Flavoprotein</keyword>
<name>A0A853DA90_9MICO</name>
<comment type="pathway">
    <text evidence="1">Amino-acid degradation; L-proline degradation into L-glutamate; L-glutamate from L-proline: step 1/2.</text>
</comment>
<evidence type="ECO:0000256" key="3">
    <source>
        <dbReference type="ARBA" id="ARBA00022630"/>
    </source>
</evidence>
<feature type="binding site" evidence="9">
    <location>
        <position position="106"/>
    </location>
    <ligand>
        <name>substrate</name>
    </ligand>
</feature>
<dbReference type="InterPro" id="IPR008219">
    <property type="entry name" value="PRODH_bac_arc"/>
</dbReference>
<dbReference type="UniPathway" id="UPA00261">
    <property type="reaction ID" value="UER00373"/>
</dbReference>
<feature type="binding site" evidence="10">
    <location>
        <begin position="196"/>
        <end position="198"/>
    </location>
    <ligand>
        <name>FAD</name>
        <dbReference type="ChEBI" id="CHEBI:57692"/>
    </ligand>
</feature>
<feature type="binding site" evidence="10">
    <location>
        <position position="144"/>
    </location>
    <ligand>
        <name>FAD</name>
        <dbReference type="ChEBI" id="CHEBI:57692"/>
    </ligand>
</feature>
<comment type="cofactor">
    <cofactor evidence="10">
        <name>FAD</name>
        <dbReference type="ChEBI" id="CHEBI:57692"/>
    </cofactor>
    <text evidence="10">Binds 1 FAD per subunit.</text>
</comment>
<keyword evidence="6 12" id="KW-0560">Oxidoreductase</keyword>
<dbReference type="GO" id="GO:0004657">
    <property type="term" value="F:proline dehydrogenase activity"/>
    <property type="evidence" value="ECO:0007669"/>
    <property type="project" value="UniProtKB-EC"/>
</dbReference>
<sequence length="317" mass="34650">MLDPSAALRAGLLGLSRNDKVRRVVQNAPVSRDVVRRYVAGEGTSDAVEATTGLHGQGLLGTLDFLGEDCTDLEGARHTRDAYLDVLRALSDAGLTERGGVEVSVKLSAIGQALPHDGHKIAVDHAREICAAAAAAGTTVTIDMEDHTTTDDTLEGVRELRADFPWVGAVLQAYLRRTEADCRDLATAGSRIRLCKGAYDEPGSVAYLDKAHVDLSYVRCLKVLMHGDGYPMVASHDPRLIQIAGSLADRCLRASDSFEYQMLYGIRPDEQQRLSDAGHQMRIYVPYGDQWYGYLVRRMAERPANAMFFARSLISRG</sequence>
<dbReference type="SUPFAM" id="SSF51730">
    <property type="entry name" value="FAD-linked oxidoreductase"/>
    <property type="match status" value="1"/>
</dbReference>
<evidence type="ECO:0000256" key="4">
    <source>
        <dbReference type="ARBA" id="ARBA00022741"/>
    </source>
</evidence>
<feature type="binding site" evidence="10">
    <location>
        <position position="172"/>
    </location>
    <ligand>
        <name>FAD</name>
        <dbReference type="ChEBI" id="CHEBI:57692"/>
    </ligand>
</feature>
<dbReference type="GO" id="GO:0010133">
    <property type="term" value="P:L-proline catabolic process to L-glutamate"/>
    <property type="evidence" value="ECO:0007669"/>
    <property type="project" value="UniProtKB-UniPathway"/>
</dbReference>
<evidence type="ECO:0000259" key="11">
    <source>
        <dbReference type="Pfam" id="PF01619"/>
    </source>
</evidence>
<dbReference type="Pfam" id="PF01619">
    <property type="entry name" value="Pro_dh"/>
    <property type="match status" value="1"/>
</dbReference>
<feature type="binding site" evidence="10">
    <location>
        <position position="210"/>
    </location>
    <ligand>
        <name>FAD</name>
        <dbReference type="ChEBI" id="CHEBI:57692"/>
    </ligand>
</feature>
<dbReference type="InterPro" id="IPR015659">
    <property type="entry name" value="Proline_oxidase"/>
</dbReference>
<proteinExistence type="predicted"/>
<dbReference type="PANTHER" id="PTHR13914:SF0">
    <property type="entry name" value="PROLINE DEHYDROGENASE 1, MITOCHONDRIAL"/>
    <property type="match status" value="1"/>
</dbReference>
<evidence type="ECO:0000313" key="12">
    <source>
        <dbReference type="EMBL" id="NYJ73507.1"/>
    </source>
</evidence>
<keyword evidence="5 10" id="KW-0274">FAD</keyword>
<dbReference type="Gene3D" id="3.20.20.220">
    <property type="match status" value="1"/>
</dbReference>
<gene>
    <name evidence="12" type="ORF">HNR15_000470</name>
</gene>
<dbReference type="Proteomes" id="UP000571817">
    <property type="component" value="Unassembled WGS sequence"/>
</dbReference>
<dbReference type="EMBL" id="JACCFW010000001">
    <property type="protein sequence ID" value="NYJ73507.1"/>
    <property type="molecule type" value="Genomic_DNA"/>
</dbReference>
<feature type="binding site" evidence="10">
    <location>
        <begin position="235"/>
        <end position="236"/>
    </location>
    <ligand>
        <name>FAD</name>
        <dbReference type="ChEBI" id="CHEBI:57692"/>
    </ligand>
</feature>
<keyword evidence="13" id="KW-1185">Reference proteome</keyword>
<evidence type="ECO:0000256" key="2">
    <source>
        <dbReference type="ARBA" id="ARBA00012695"/>
    </source>
</evidence>
<dbReference type="PIRSF" id="PIRSF000196">
    <property type="entry name" value="Pro_dehydrog"/>
    <property type="match status" value="1"/>
</dbReference>
<dbReference type="EC" id="1.5.5.2" evidence="2"/>
<accession>A0A853DA90</accession>
<evidence type="ECO:0000256" key="10">
    <source>
        <dbReference type="PIRSR" id="PIRSR000196-2"/>
    </source>
</evidence>
<comment type="caution">
    <text evidence="12">The sequence shown here is derived from an EMBL/GenBank/DDBJ whole genome shotgun (WGS) entry which is preliminary data.</text>
</comment>
<comment type="catalytic activity">
    <reaction evidence="8">
        <text>L-proline + a quinone = (S)-1-pyrroline-5-carboxylate + a quinol + H(+)</text>
        <dbReference type="Rhea" id="RHEA:23784"/>
        <dbReference type="ChEBI" id="CHEBI:15378"/>
        <dbReference type="ChEBI" id="CHEBI:17388"/>
        <dbReference type="ChEBI" id="CHEBI:24646"/>
        <dbReference type="ChEBI" id="CHEBI:60039"/>
        <dbReference type="ChEBI" id="CHEBI:132124"/>
        <dbReference type="EC" id="1.5.5.2"/>
    </reaction>
</comment>
<evidence type="ECO:0000256" key="5">
    <source>
        <dbReference type="ARBA" id="ARBA00022827"/>
    </source>
</evidence>
<protein>
    <recommendedName>
        <fullName evidence="2">proline dehydrogenase</fullName>
        <ecNumber evidence="2">1.5.5.2</ecNumber>
    </recommendedName>
</protein>
<dbReference type="InterPro" id="IPR029041">
    <property type="entry name" value="FAD-linked_oxidoreductase-like"/>
</dbReference>
<keyword evidence="4 10" id="KW-0547">Nucleotide-binding</keyword>
<dbReference type="InterPro" id="IPR002872">
    <property type="entry name" value="Proline_DH_dom"/>
</dbReference>
<reference evidence="12 13" key="1">
    <citation type="submission" date="2020-07" db="EMBL/GenBank/DDBJ databases">
        <title>Sequencing the genomes of 1000 actinobacteria strains.</title>
        <authorList>
            <person name="Klenk H.-P."/>
        </authorList>
    </citation>
    <scope>NUCLEOTIDE SEQUENCE [LARGE SCALE GENOMIC DNA]</scope>
    <source>
        <strain evidence="12 13">DSM 29531</strain>
    </source>
</reference>
<evidence type="ECO:0000256" key="9">
    <source>
        <dbReference type="PIRSR" id="PIRSR000196-1"/>
    </source>
</evidence>
<feature type="binding site" evidence="9">
    <location>
        <position position="297"/>
    </location>
    <ligand>
        <name>substrate</name>
    </ligand>
</feature>
<dbReference type="GO" id="GO:0000166">
    <property type="term" value="F:nucleotide binding"/>
    <property type="evidence" value="ECO:0007669"/>
    <property type="project" value="UniProtKB-KW"/>
</dbReference>
<evidence type="ECO:0000256" key="1">
    <source>
        <dbReference type="ARBA" id="ARBA00004739"/>
    </source>
</evidence>
<evidence type="ECO:0000256" key="8">
    <source>
        <dbReference type="ARBA" id="ARBA00048779"/>
    </source>
</evidence>
<feature type="domain" description="Proline dehydrogenase" evidence="11">
    <location>
        <begin position="51"/>
        <end position="310"/>
    </location>
</feature>
<feature type="binding site" evidence="9">
    <location>
        <position position="298"/>
    </location>
    <ligand>
        <name>substrate</name>
    </ligand>
</feature>
<dbReference type="PANTHER" id="PTHR13914">
    <property type="entry name" value="PROLINE OXIDASE"/>
    <property type="match status" value="1"/>
</dbReference>
<dbReference type="AlphaFoldDB" id="A0A853DA90"/>
<evidence type="ECO:0000256" key="6">
    <source>
        <dbReference type="ARBA" id="ARBA00023002"/>
    </source>
</evidence>
<dbReference type="RefSeq" id="WP_425484500.1">
    <property type="nucleotide sequence ID" value="NZ_JACCFW010000001.1"/>
</dbReference>
<evidence type="ECO:0000256" key="7">
    <source>
        <dbReference type="ARBA" id="ARBA00023062"/>
    </source>
</evidence>
<evidence type="ECO:0000313" key="13">
    <source>
        <dbReference type="Proteomes" id="UP000571817"/>
    </source>
</evidence>
<keyword evidence="7" id="KW-0642">Proline metabolism</keyword>